<dbReference type="SUPFAM" id="SSF55729">
    <property type="entry name" value="Acyl-CoA N-acyltransferases (Nat)"/>
    <property type="match status" value="1"/>
</dbReference>
<dbReference type="AlphaFoldDB" id="A0A0H4J1F7"/>
<dbReference type="OrthoDB" id="9796171at2"/>
<protein>
    <recommendedName>
        <fullName evidence="1">N-acetyltransferase domain-containing protein</fullName>
    </recommendedName>
</protein>
<proteinExistence type="predicted"/>
<dbReference type="PROSITE" id="PS51186">
    <property type="entry name" value="GNAT"/>
    <property type="match status" value="1"/>
</dbReference>
<keyword evidence="3" id="KW-1185">Reference proteome</keyword>
<dbReference type="Proteomes" id="UP000066549">
    <property type="component" value="Chromosome"/>
</dbReference>
<dbReference type="Gene3D" id="3.40.630.30">
    <property type="match status" value="1"/>
</dbReference>
<organism evidence="2 3">
    <name type="scientific">Methylophilales bacterium MBRS-H7</name>
    <dbReference type="NCBI Taxonomy" id="1623450"/>
    <lineage>
        <taxon>Bacteria</taxon>
        <taxon>Pseudomonadati</taxon>
        <taxon>Pseudomonadota</taxon>
        <taxon>Betaproteobacteria</taxon>
        <taxon>Nitrosomonadales</taxon>
        <taxon>OM43 clade</taxon>
    </lineage>
</organism>
<dbReference type="GO" id="GO:0008080">
    <property type="term" value="F:N-acetyltransferase activity"/>
    <property type="evidence" value="ECO:0007669"/>
    <property type="project" value="TreeGrafter"/>
</dbReference>
<feature type="domain" description="N-acetyltransferase" evidence="1">
    <location>
        <begin position="6"/>
        <end position="145"/>
    </location>
</feature>
<name>A0A0H4J1F7_9PROT</name>
<dbReference type="Pfam" id="PF13673">
    <property type="entry name" value="Acetyltransf_10"/>
    <property type="match status" value="1"/>
</dbReference>
<evidence type="ECO:0000313" key="2">
    <source>
        <dbReference type="EMBL" id="AKO65860.1"/>
    </source>
</evidence>
<dbReference type="PANTHER" id="PTHR13355">
    <property type="entry name" value="GLUCOSAMINE 6-PHOSPHATE N-ACETYLTRANSFERASE"/>
    <property type="match status" value="1"/>
</dbReference>
<dbReference type="InterPro" id="IPR039143">
    <property type="entry name" value="GNPNAT1-like"/>
</dbReference>
<dbReference type="InterPro" id="IPR016181">
    <property type="entry name" value="Acyl_CoA_acyltransferase"/>
</dbReference>
<dbReference type="EMBL" id="CP011002">
    <property type="protein sequence ID" value="AKO65860.1"/>
    <property type="molecule type" value="Genomic_DNA"/>
</dbReference>
<dbReference type="CDD" id="cd04301">
    <property type="entry name" value="NAT_SF"/>
    <property type="match status" value="1"/>
</dbReference>
<gene>
    <name evidence="2" type="ORF">VI33_03850</name>
</gene>
<reference evidence="2 3" key="1">
    <citation type="submission" date="2015-03" db="EMBL/GenBank/DDBJ databases">
        <title>Comparative analysis of the OM43 clade including a novel species from Red Sea uncovers genomic and metabolic diversity among marine methylotrophs.</title>
        <authorList>
            <person name="Jimenez-Infante F."/>
            <person name="Ngugi D.K."/>
            <person name="Vinu M."/>
            <person name="Alam I."/>
            <person name="Kamau A."/>
            <person name="Blom J."/>
            <person name="Bajic V.B."/>
            <person name="Stingl U."/>
        </authorList>
    </citation>
    <scope>NUCLEOTIDE SEQUENCE [LARGE SCALE GENOMIC DNA]</scope>
    <source>
        <strain evidence="2 3">MBRSH7</strain>
    </source>
</reference>
<sequence length="145" mass="17150">MQVNDKKFVLLSWAKDIQIIKDLRTEVFIKEQNIPEELEWDKDDEDAHHVGILSNDILIAYARVLIKQKIHIGRMAVRKKYRRLGMGSFLLSNIINQVDSWQYSKKIMLSAQEQAIPFYEKNLFQIRGNKYLDAGIIHYDMELVR</sequence>
<evidence type="ECO:0000259" key="1">
    <source>
        <dbReference type="PROSITE" id="PS51186"/>
    </source>
</evidence>
<accession>A0A0H4J1F7</accession>
<evidence type="ECO:0000313" key="3">
    <source>
        <dbReference type="Proteomes" id="UP000066549"/>
    </source>
</evidence>
<dbReference type="InterPro" id="IPR000182">
    <property type="entry name" value="GNAT_dom"/>
</dbReference>